<dbReference type="InterPro" id="IPR018044">
    <property type="entry name" value="Peptidase_S11"/>
</dbReference>
<dbReference type="AlphaFoldDB" id="A0A559IVJ4"/>
<feature type="binding site" evidence="8">
    <location>
        <position position="232"/>
    </location>
    <ligand>
        <name>substrate</name>
    </ligand>
</feature>
<evidence type="ECO:0000256" key="7">
    <source>
        <dbReference type="PIRSR" id="PIRSR618044-1"/>
    </source>
</evidence>
<dbReference type="PANTHER" id="PTHR21581:SF11">
    <property type="entry name" value="D-ALANYL-D-ALANINE CARBOXYPEPTIDASE DACA"/>
    <property type="match status" value="1"/>
</dbReference>
<evidence type="ECO:0000256" key="9">
    <source>
        <dbReference type="RuleBase" id="RU004016"/>
    </source>
</evidence>
<dbReference type="EMBL" id="VNJK01000001">
    <property type="protein sequence ID" value="TVX91662.1"/>
    <property type="molecule type" value="Genomic_DNA"/>
</dbReference>
<organism evidence="11 12">
    <name type="scientific">Paenibacillus agilis</name>
    <dbReference type="NCBI Taxonomy" id="3020863"/>
    <lineage>
        <taxon>Bacteria</taxon>
        <taxon>Bacillati</taxon>
        <taxon>Bacillota</taxon>
        <taxon>Bacilli</taxon>
        <taxon>Bacillales</taxon>
        <taxon>Paenibacillaceae</taxon>
        <taxon>Paenibacillus</taxon>
    </lineage>
</organism>
<keyword evidence="3" id="KW-0378">Hydrolase</keyword>
<dbReference type="GO" id="GO:0008360">
    <property type="term" value="P:regulation of cell shape"/>
    <property type="evidence" value="ECO:0007669"/>
    <property type="project" value="UniProtKB-KW"/>
</dbReference>
<proteinExistence type="inferred from homology"/>
<keyword evidence="11" id="KW-0121">Carboxypeptidase</keyword>
<evidence type="ECO:0000313" key="11">
    <source>
        <dbReference type="EMBL" id="TVX91662.1"/>
    </source>
</evidence>
<dbReference type="InterPro" id="IPR001967">
    <property type="entry name" value="Peptidase_S11_N"/>
</dbReference>
<feature type="active site" description="Acyl-ester intermediate" evidence="7">
    <location>
        <position position="58"/>
    </location>
</feature>
<reference evidence="11 12" key="1">
    <citation type="submission" date="2019-07" db="EMBL/GenBank/DDBJ databases">
        <authorList>
            <person name="Kim J."/>
        </authorList>
    </citation>
    <scope>NUCLEOTIDE SEQUENCE [LARGE SCALE GENOMIC DNA]</scope>
    <source>
        <strain evidence="11 12">N4</strain>
    </source>
</reference>
<evidence type="ECO:0000256" key="2">
    <source>
        <dbReference type="ARBA" id="ARBA00022729"/>
    </source>
</evidence>
<dbReference type="PANTHER" id="PTHR21581">
    <property type="entry name" value="D-ALANYL-D-ALANINE CARBOXYPEPTIDASE"/>
    <property type="match status" value="1"/>
</dbReference>
<gene>
    <name evidence="11" type="ORF">FPZ44_00475</name>
</gene>
<dbReference type="InterPro" id="IPR012338">
    <property type="entry name" value="Beta-lactam/transpept-like"/>
</dbReference>
<evidence type="ECO:0000256" key="4">
    <source>
        <dbReference type="ARBA" id="ARBA00022960"/>
    </source>
</evidence>
<keyword evidence="12" id="KW-1185">Reference proteome</keyword>
<dbReference type="RefSeq" id="WP_144986379.1">
    <property type="nucleotide sequence ID" value="NZ_VNJK01000001.1"/>
</dbReference>
<accession>A0A559IVJ4</accession>
<feature type="domain" description="Peptidase S11 D-alanyl-D-alanine carboxypeptidase A N-terminal" evidence="10">
    <location>
        <begin position="25"/>
        <end position="261"/>
    </location>
</feature>
<keyword evidence="2" id="KW-0732">Signal</keyword>
<dbReference type="OrthoDB" id="9791132at2"/>
<dbReference type="GO" id="GO:0009252">
    <property type="term" value="P:peptidoglycan biosynthetic process"/>
    <property type="evidence" value="ECO:0007669"/>
    <property type="project" value="UniProtKB-KW"/>
</dbReference>
<dbReference type="GO" id="GO:0009002">
    <property type="term" value="F:serine-type D-Ala-D-Ala carboxypeptidase activity"/>
    <property type="evidence" value="ECO:0007669"/>
    <property type="project" value="InterPro"/>
</dbReference>
<evidence type="ECO:0000256" key="6">
    <source>
        <dbReference type="ARBA" id="ARBA00023316"/>
    </source>
</evidence>
<feature type="active site" evidence="7">
    <location>
        <position position="118"/>
    </location>
</feature>
<evidence type="ECO:0000256" key="5">
    <source>
        <dbReference type="ARBA" id="ARBA00022984"/>
    </source>
</evidence>
<dbReference type="Pfam" id="PF00768">
    <property type="entry name" value="Peptidase_S11"/>
    <property type="match status" value="1"/>
</dbReference>
<comment type="similarity">
    <text evidence="1 9">Belongs to the peptidase S11 family.</text>
</comment>
<feature type="active site" description="Proton acceptor" evidence="7">
    <location>
        <position position="61"/>
    </location>
</feature>
<evidence type="ECO:0000256" key="1">
    <source>
        <dbReference type="ARBA" id="ARBA00007164"/>
    </source>
</evidence>
<keyword evidence="5" id="KW-0573">Peptidoglycan synthesis</keyword>
<keyword evidence="6" id="KW-0961">Cell wall biogenesis/degradation</keyword>
<comment type="caution">
    <text evidence="11">The sequence shown here is derived from an EMBL/GenBank/DDBJ whole genome shotgun (WGS) entry which is preliminary data.</text>
</comment>
<evidence type="ECO:0000313" key="12">
    <source>
        <dbReference type="Proteomes" id="UP000318102"/>
    </source>
</evidence>
<keyword evidence="4" id="KW-0133">Cell shape</keyword>
<evidence type="ECO:0000256" key="8">
    <source>
        <dbReference type="PIRSR" id="PIRSR618044-2"/>
    </source>
</evidence>
<keyword evidence="11" id="KW-0645">Protease</keyword>
<dbReference type="GO" id="GO:0006508">
    <property type="term" value="P:proteolysis"/>
    <property type="evidence" value="ECO:0007669"/>
    <property type="project" value="InterPro"/>
</dbReference>
<dbReference type="PRINTS" id="PR00725">
    <property type="entry name" value="DADACBPTASE1"/>
</dbReference>
<sequence length="287" mass="31710">MKRAKKTMIFILILLLVYIAFPFIAKPDIDAKAAILMDAESGKILYSINEDTPLAPASMSKIMTEYIVLEQIYTGALKWNDTIMINATTVDSEGVKIDVEVGDRLSVKDLFYAMVVSSANNAAVALAEHIAGSEDQFTQLMNEMAKQLELSPQTYFVNATGLADENNEESRMTALDVAKISQQLLEKFPDVVSITKLESYTLEYDGTVLTATNKMLDPNDQGLYFESVDGLKTGFTNLAGYSFAGTAEEGNKRLISVVMGTGSDADRFRETKKLLSFGFNKFYIPFI</sequence>
<dbReference type="GO" id="GO:0071555">
    <property type="term" value="P:cell wall organization"/>
    <property type="evidence" value="ECO:0007669"/>
    <property type="project" value="UniProtKB-KW"/>
</dbReference>
<dbReference type="SUPFAM" id="SSF56601">
    <property type="entry name" value="beta-lactamase/transpeptidase-like"/>
    <property type="match status" value="1"/>
</dbReference>
<name>A0A559IVJ4_9BACL</name>
<dbReference type="Gene3D" id="3.40.710.10">
    <property type="entry name" value="DD-peptidase/beta-lactamase superfamily"/>
    <property type="match status" value="1"/>
</dbReference>
<dbReference type="Proteomes" id="UP000318102">
    <property type="component" value="Unassembled WGS sequence"/>
</dbReference>
<evidence type="ECO:0000256" key="3">
    <source>
        <dbReference type="ARBA" id="ARBA00022801"/>
    </source>
</evidence>
<evidence type="ECO:0000259" key="10">
    <source>
        <dbReference type="Pfam" id="PF00768"/>
    </source>
</evidence>
<protein>
    <submittedName>
        <fullName evidence="11">D-alanyl-D-alanine carboxypeptidase</fullName>
    </submittedName>
</protein>